<protein>
    <submittedName>
        <fullName evidence="2">Uncharacterized protein</fullName>
    </submittedName>
</protein>
<dbReference type="OrthoDB" id="9922421at2"/>
<dbReference type="Proteomes" id="UP000033448">
    <property type="component" value="Unassembled WGS sequence"/>
</dbReference>
<gene>
    <name evidence="2" type="ORF">RL72_03545</name>
</gene>
<dbReference type="RefSeq" id="WP_045252202.1">
    <property type="nucleotide sequence ID" value="NZ_FNGQ01000001.1"/>
</dbReference>
<evidence type="ECO:0000256" key="1">
    <source>
        <dbReference type="SAM" id="MobiDB-lite"/>
    </source>
</evidence>
<reference evidence="2 3" key="1">
    <citation type="submission" date="2015-02" db="EMBL/GenBank/DDBJ databases">
        <title>Draft genome sequences of ten Microbacterium spp. with emphasis on heavy metal contaminated environments.</title>
        <authorList>
            <person name="Corretto E."/>
        </authorList>
    </citation>
    <scope>NUCLEOTIDE SEQUENCE [LARGE SCALE GENOMIC DNA]</scope>
    <source>
        <strain evidence="2 3">DSM 23848</strain>
    </source>
</reference>
<accession>A0A0F0K8H7</accession>
<comment type="caution">
    <text evidence="2">The sequence shown here is derived from an EMBL/GenBank/DDBJ whole genome shotgun (WGS) entry which is preliminary data.</text>
</comment>
<sequence>MNTALHASPPTESKQRAQNERDLSIQLPREEELRNLSLAQRLALRVALHLIVRTRHTAQDRAEDAHRNAERIRVLQQYEAARLAGAASRQVL</sequence>
<name>A0A0F0K8H7_9MICO</name>
<organism evidence="2 3">
    <name type="scientific">Microbacterium azadirachtae</name>
    <dbReference type="NCBI Taxonomy" id="582680"/>
    <lineage>
        <taxon>Bacteria</taxon>
        <taxon>Bacillati</taxon>
        <taxon>Actinomycetota</taxon>
        <taxon>Actinomycetes</taxon>
        <taxon>Micrococcales</taxon>
        <taxon>Microbacteriaceae</taxon>
        <taxon>Microbacterium</taxon>
    </lineage>
</organism>
<dbReference type="PATRIC" id="fig|582680.7.peg.3604"/>
<keyword evidence="3" id="KW-1185">Reference proteome</keyword>
<dbReference type="EMBL" id="JYIT01000086">
    <property type="protein sequence ID" value="KJL17302.1"/>
    <property type="molecule type" value="Genomic_DNA"/>
</dbReference>
<evidence type="ECO:0000313" key="3">
    <source>
        <dbReference type="Proteomes" id="UP000033448"/>
    </source>
</evidence>
<dbReference type="AlphaFoldDB" id="A0A0F0K8H7"/>
<proteinExistence type="predicted"/>
<evidence type="ECO:0000313" key="2">
    <source>
        <dbReference type="EMBL" id="KJL17302.1"/>
    </source>
</evidence>
<feature type="compositionally biased region" description="Basic and acidic residues" evidence="1">
    <location>
        <begin position="13"/>
        <end position="25"/>
    </location>
</feature>
<feature type="region of interest" description="Disordered" evidence="1">
    <location>
        <begin position="1"/>
        <end position="25"/>
    </location>
</feature>